<feature type="region of interest" description="Disordered" evidence="1">
    <location>
        <begin position="58"/>
        <end position="85"/>
    </location>
</feature>
<sequence length="154" mass="16911">MGSLLRHRTHHPTSARASCWRSNCKSLSKAHLTFALILALHPHHLLKMILMPYDFGTPSSRKQRSKGQCSSDDHSFHVPSDYPLPHPDTFELTDDDDDVEMAGSFDRFVEAQREDNGVHFEAGGSGALVEPQSAPGRLSIRISLGFLPSGSCSG</sequence>
<name>A0A0N0RZX4_9EURO</name>
<evidence type="ECO:0000313" key="2">
    <source>
        <dbReference type="EMBL" id="KOS47722.1"/>
    </source>
</evidence>
<evidence type="ECO:0000256" key="1">
    <source>
        <dbReference type="SAM" id="MobiDB-lite"/>
    </source>
</evidence>
<comment type="caution">
    <text evidence="2">The sequence shown here is derived from an EMBL/GenBank/DDBJ whole genome shotgun (WGS) entry which is preliminary data.</text>
</comment>
<reference evidence="2 3" key="1">
    <citation type="submission" date="2015-08" db="EMBL/GenBank/DDBJ databases">
        <title>Genome sequencing of Penicillium nordicum.</title>
        <authorList>
            <person name="Nguyen H.D."/>
            <person name="Seifert K.A."/>
        </authorList>
    </citation>
    <scope>NUCLEOTIDE SEQUENCE [LARGE SCALE GENOMIC DNA]</scope>
    <source>
        <strain evidence="2 3">DAOMC 185683</strain>
    </source>
</reference>
<keyword evidence="3" id="KW-1185">Reference proteome</keyword>
<dbReference type="EMBL" id="LHQQ01000013">
    <property type="protein sequence ID" value="KOS47722.1"/>
    <property type="molecule type" value="Genomic_DNA"/>
</dbReference>
<accession>A0A0N0RZX4</accession>
<dbReference type="AlphaFoldDB" id="A0A0N0RZX4"/>
<organism evidence="2 3">
    <name type="scientific">Penicillium nordicum</name>
    <dbReference type="NCBI Taxonomy" id="229535"/>
    <lineage>
        <taxon>Eukaryota</taxon>
        <taxon>Fungi</taxon>
        <taxon>Dikarya</taxon>
        <taxon>Ascomycota</taxon>
        <taxon>Pezizomycotina</taxon>
        <taxon>Eurotiomycetes</taxon>
        <taxon>Eurotiomycetidae</taxon>
        <taxon>Eurotiales</taxon>
        <taxon>Aspergillaceae</taxon>
        <taxon>Penicillium</taxon>
    </lineage>
</organism>
<proteinExistence type="predicted"/>
<gene>
    <name evidence="2" type="ORF">ACN38_g1344</name>
</gene>
<dbReference type="Proteomes" id="UP000037696">
    <property type="component" value="Unassembled WGS sequence"/>
</dbReference>
<protein>
    <submittedName>
        <fullName evidence="2">Uncharacterized protein</fullName>
    </submittedName>
</protein>
<evidence type="ECO:0000313" key="3">
    <source>
        <dbReference type="Proteomes" id="UP000037696"/>
    </source>
</evidence>